<evidence type="ECO:0000256" key="13">
    <source>
        <dbReference type="ARBA" id="ARBA00047833"/>
    </source>
</evidence>
<dbReference type="InterPro" id="IPR004101">
    <property type="entry name" value="Mur_ligase_C"/>
</dbReference>
<dbReference type="InterPro" id="IPR000713">
    <property type="entry name" value="Mur_ligase_N"/>
</dbReference>
<evidence type="ECO:0000259" key="17">
    <source>
        <dbReference type="Pfam" id="PF08245"/>
    </source>
</evidence>
<dbReference type="Gene3D" id="3.40.1190.10">
    <property type="entry name" value="Mur-like, catalytic domain"/>
    <property type="match status" value="1"/>
</dbReference>
<evidence type="ECO:0000256" key="11">
    <source>
        <dbReference type="ARBA" id="ARBA00023306"/>
    </source>
</evidence>
<keyword evidence="8 14" id="KW-0067">ATP-binding</keyword>
<keyword evidence="12 14" id="KW-0961">Cell wall biogenesis/degradation</keyword>
<evidence type="ECO:0000256" key="14">
    <source>
        <dbReference type="HAMAP-Rule" id="MF_00046"/>
    </source>
</evidence>
<keyword evidence="6 14" id="KW-0132">Cell division</keyword>
<dbReference type="SUPFAM" id="SSF53623">
    <property type="entry name" value="MurD-like peptide ligases, catalytic domain"/>
    <property type="match status" value="1"/>
</dbReference>
<evidence type="ECO:0000256" key="5">
    <source>
        <dbReference type="ARBA" id="ARBA00022598"/>
    </source>
</evidence>
<dbReference type="InterPro" id="IPR050061">
    <property type="entry name" value="MurCDEF_pg_biosynth"/>
</dbReference>
<evidence type="ECO:0000256" key="12">
    <source>
        <dbReference type="ARBA" id="ARBA00023316"/>
    </source>
</evidence>
<keyword evidence="4 14" id="KW-0963">Cytoplasm</keyword>
<evidence type="ECO:0000313" key="19">
    <source>
        <dbReference type="Proteomes" id="UP000645217"/>
    </source>
</evidence>
<dbReference type="InterPro" id="IPR013221">
    <property type="entry name" value="Mur_ligase_cen"/>
</dbReference>
<evidence type="ECO:0000256" key="9">
    <source>
        <dbReference type="ARBA" id="ARBA00022960"/>
    </source>
</evidence>
<evidence type="ECO:0000259" key="15">
    <source>
        <dbReference type="Pfam" id="PF01225"/>
    </source>
</evidence>
<dbReference type="GO" id="GO:0008360">
    <property type="term" value="P:regulation of cell shape"/>
    <property type="evidence" value="ECO:0007669"/>
    <property type="project" value="UniProtKB-KW"/>
</dbReference>
<evidence type="ECO:0000256" key="8">
    <source>
        <dbReference type="ARBA" id="ARBA00022840"/>
    </source>
</evidence>
<accession>A0A917VM85</accession>
<comment type="catalytic activity">
    <reaction evidence="13 14">
        <text>UDP-N-acetyl-alpha-D-muramate + L-alanine + ATP = UDP-N-acetyl-alpha-D-muramoyl-L-alanine + ADP + phosphate + H(+)</text>
        <dbReference type="Rhea" id="RHEA:23372"/>
        <dbReference type="ChEBI" id="CHEBI:15378"/>
        <dbReference type="ChEBI" id="CHEBI:30616"/>
        <dbReference type="ChEBI" id="CHEBI:43474"/>
        <dbReference type="ChEBI" id="CHEBI:57972"/>
        <dbReference type="ChEBI" id="CHEBI:70757"/>
        <dbReference type="ChEBI" id="CHEBI:83898"/>
        <dbReference type="ChEBI" id="CHEBI:456216"/>
        <dbReference type="EC" id="6.3.2.8"/>
    </reaction>
</comment>
<evidence type="ECO:0000256" key="1">
    <source>
        <dbReference type="ARBA" id="ARBA00004496"/>
    </source>
</evidence>
<dbReference type="HAMAP" id="MF_00046">
    <property type="entry name" value="MurC"/>
    <property type="match status" value="1"/>
</dbReference>
<keyword evidence="9 14" id="KW-0133">Cell shape</keyword>
<dbReference type="NCBIfam" id="TIGR01082">
    <property type="entry name" value="murC"/>
    <property type="match status" value="1"/>
</dbReference>
<dbReference type="EMBL" id="BMNT01000025">
    <property type="protein sequence ID" value="GGK98230.1"/>
    <property type="molecule type" value="Genomic_DNA"/>
</dbReference>
<comment type="caution">
    <text evidence="18">The sequence shown here is derived from an EMBL/GenBank/DDBJ whole genome shotgun (WGS) entry which is preliminary data.</text>
</comment>
<evidence type="ECO:0000256" key="4">
    <source>
        <dbReference type="ARBA" id="ARBA00022490"/>
    </source>
</evidence>
<evidence type="ECO:0000256" key="2">
    <source>
        <dbReference type="ARBA" id="ARBA00004752"/>
    </source>
</evidence>
<comment type="subcellular location">
    <subcellularLocation>
        <location evidence="1 14">Cytoplasm</location>
    </subcellularLocation>
</comment>
<dbReference type="SUPFAM" id="SSF51984">
    <property type="entry name" value="MurCD N-terminal domain"/>
    <property type="match status" value="1"/>
</dbReference>
<evidence type="ECO:0000256" key="6">
    <source>
        <dbReference type="ARBA" id="ARBA00022618"/>
    </source>
</evidence>
<reference evidence="18" key="1">
    <citation type="journal article" date="2014" name="Int. J. Syst. Evol. Microbiol.">
        <title>Complete genome sequence of Corynebacterium casei LMG S-19264T (=DSM 44701T), isolated from a smear-ripened cheese.</title>
        <authorList>
            <consortium name="US DOE Joint Genome Institute (JGI-PGF)"/>
            <person name="Walter F."/>
            <person name="Albersmeier A."/>
            <person name="Kalinowski J."/>
            <person name="Ruckert C."/>
        </authorList>
    </citation>
    <scope>NUCLEOTIDE SEQUENCE</scope>
    <source>
        <strain evidence="18">JCM 13064</strain>
    </source>
</reference>
<sequence length="469" mass="48380">MSLVKLIEPVAAEDLGRVHFIGIGGAGMSGIARILLKRGVAVSGSDARSSQMVTELRELGAAVHIGHAASHIKNVDTVVVSTAIRDSNPELGEALRQGLRVIPRAAALAAVMVGRTGIAVAGTHGKTTTTSMLTVALQKCGRDPSYCVGGQLVTTGLGADEGAGEVFVAEADESDGSFLMLAPGVAVVTNVEADHLDNYGDPQAVYDSFARFVERIGTLLVVCADDPGAAALVPIARARGLRVRTYGESQEADLRVSGIVPDGFGVAFTVEGRGEVRLVVPGRHNALNATAALAVAEELGVPFAEFRDGLAAFTGAKRRFEAKGEAAGVAVYDSYAHHPTELAADLRAARDVVASFSGPSGRVIAVFQPHLYSRTRFFADEFGAALGLADEAVVLDVYGAREDPEPGVSGALVAGKVPLPAGRVVYAPDRAAVAGLVAERARPGDIVLTMGAGDVTELGPRIVAELAAH</sequence>
<dbReference type="EC" id="6.3.2.8" evidence="3 14"/>
<dbReference type="AlphaFoldDB" id="A0A917VM85"/>
<dbReference type="Gene3D" id="3.90.190.20">
    <property type="entry name" value="Mur ligase, C-terminal domain"/>
    <property type="match status" value="1"/>
</dbReference>
<organism evidence="18 19">
    <name type="scientific">Sphaerisporangium melleum</name>
    <dbReference type="NCBI Taxonomy" id="321316"/>
    <lineage>
        <taxon>Bacteria</taxon>
        <taxon>Bacillati</taxon>
        <taxon>Actinomycetota</taxon>
        <taxon>Actinomycetes</taxon>
        <taxon>Streptosporangiales</taxon>
        <taxon>Streptosporangiaceae</taxon>
        <taxon>Sphaerisporangium</taxon>
    </lineage>
</organism>
<dbReference type="InterPro" id="IPR005758">
    <property type="entry name" value="UDP-N-AcMur_Ala_ligase_MurC"/>
</dbReference>
<dbReference type="Proteomes" id="UP000645217">
    <property type="component" value="Unassembled WGS sequence"/>
</dbReference>
<reference evidence="18" key="2">
    <citation type="submission" date="2020-09" db="EMBL/GenBank/DDBJ databases">
        <authorList>
            <person name="Sun Q."/>
            <person name="Ohkuma M."/>
        </authorList>
    </citation>
    <scope>NUCLEOTIDE SEQUENCE</scope>
    <source>
        <strain evidence="18">JCM 13064</strain>
    </source>
</reference>
<keyword evidence="5 14" id="KW-0436">Ligase</keyword>
<keyword evidence="10 14" id="KW-0573">Peptidoglycan synthesis</keyword>
<evidence type="ECO:0000256" key="3">
    <source>
        <dbReference type="ARBA" id="ARBA00012211"/>
    </source>
</evidence>
<feature type="domain" description="Mur ligase C-terminal" evidence="16">
    <location>
        <begin position="318"/>
        <end position="453"/>
    </location>
</feature>
<dbReference type="InterPro" id="IPR036615">
    <property type="entry name" value="Mur_ligase_C_dom_sf"/>
</dbReference>
<dbReference type="GO" id="GO:0005737">
    <property type="term" value="C:cytoplasm"/>
    <property type="evidence" value="ECO:0007669"/>
    <property type="project" value="UniProtKB-SubCell"/>
</dbReference>
<dbReference type="GO" id="GO:0009252">
    <property type="term" value="P:peptidoglycan biosynthetic process"/>
    <property type="evidence" value="ECO:0007669"/>
    <property type="project" value="UniProtKB-UniRule"/>
</dbReference>
<protein>
    <recommendedName>
        <fullName evidence="3 14">UDP-N-acetylmuramate--L-alanine ligase</fullName>
        <ecNumber evidence="3 14">6.3.2.8</ecNumber>
    </recommendedName>
    <alternativeName>
        <fullName evidence="14">UDP-N-acetylmuramoyl-L-alanine synthetase</fullName>
    </alternativeName>
</protein>
<dbReference type="GO" id="GO:0008763">
    <property type="term" value="F:UDP-N-acetylmuramate-L-alanine ligase activity"/>
    <property type="evidence" value="ECO:0007669"/>
    <property type="project" value="UniProtKB-UniRule"/>
</dbReference>
<dbReference type="Pfam" id="PF08245">
    <property type="entry name" value="Mur_ligase_M"/>
    <property type="match status" value="1"/>
</dbReference>
<dbReference type="GO" id="GO:0071555">
    <property type="term" value="P:cell wall organization"/>
    <property type="evidence" value="ECO:0007669"/>
    <property type="project" value="UniProtKB-KW"/>
</dbReference>
<dbReference type="Gene3D" id="3.40.50.720">
    <property type="entry name" value="NAD(P)-binding Rossmann-like Domain"/>
    <property type="match status" value="1"/>
</dbReference>
<keyword evidence="19" id="KW-1185">Reference proteome</keyword>
<name>A0A917VM85_9ACTN</name>
<evidence type="ECO:0000259" key="16">
    <source>
        <dbReference type="Pfam" id="PF02875"/>
    </source>
</evidence>
<dbReference type="GO" id="GO:0005524">
    <property type="term" value="F:ATP binding"/>
    <property type="evidence" value="ECO:0007669"/>
    <property type="project" value="UniProtKB-UniRule"/>
</dbReference>
<dbReference type="InterPro" id="IPR036565">
    <property type="entry name" value="Mur-like_cat_sf"/>
</dbReference>
<dbReference type="GO" id="GO:0051301">
    <property type="term" value="P:cell division"/>
    <property type="evidence" value="ECO:0007669"/>
    <property type="project" value="UniProtKB-KW"/>
</dbReference>
<gene>
    <name evidence="14 18" type="primary">murC</name>
    <name evidence="18" type="ORF">GCM10007964_45530</name>
</gene>
<dbReference type="RefSeq" id="WP_189165053.1">
    <property type="nucleotide sequence ID" value="NZ_BMNT01000025.1"/>
</dbReference>
<feature type="domain" description="Mur ligase N-terminal catalytic" evidence="15">
    <location>
        <begin position="18"/>
        <end position="112"/>
    </location>
</feature>
<evidence type="ECO:0000256" key="7">
    <source>
        <dbReference type="ARBA" id="ARBA00022741"/>
    </source>
</evidence>
<evidence type="ECO:0000256" key="10">
    <source>
        <dbReference type="ARBA" id="ARBA00022984"/>
    </source>
</evidence>
<dbReference type="Pfam" id="PF02875">
    <property type="entry name" value="Mur_ligase_C"/>
    <property type="match status" value="1"/>
</dbReference>
<feature type="domain" description="Mur ligase central" evidence="17">
    <location>
        <begin position="120"/>
        <end position="296"/>
    </location>
</feature>
<dbReference type="Pfam" id="PF01225">
    <property type="entry name" value="Mur_ligase"/>
    <property type="match status" value="1"/>
</dbReference>
<dbReference type="SUPFAM" id="SSF53244">
    <property type="entry name" value="MurD-like peptide ligases, peptide-binding domain"/>
    <property type="match status" value="1"/>
</dbReference>
<evidence type="ECO:0000313" key="18">
    <source>
        <dbReference type="EMBL" id="GGK98230.1"/>
    </source>
</evidence>
<dbReference type="PANTHER" id="PTHR43445">
    <property type="entry name" value="UDP-N-ACETYLMURAMATE--L-ALANINE LIGASE-RELATED"/>
    <property type="match status" value="1"/>
</dbReference>
<dbReference type="PANTHER" id="PTHR43445:SF3">
    <property type="entry name" value="UDP-N-ACETYLMURAMATE--L-ALANINE LIGASE"/>
    <property type="match status" value="1"/>
</dbReference>
<proteinExistence type="inferred from homology"/>
<keyword evidence="7 14" id="KW-0547">Nucleotide-binding</keyword>
<comment type="similarity">
    <text evidence="14">Belongs to the MurCDEF family.</text>
</comment>
<feature type="binding site" evidence="14">
    <location>
        <begin position="122"/>
        <end position="128"/>
    </location>
    <ligand>
        <name>ATP</name>
        <dbReference type="ChEBI" id="CHEBI:30616"/>
    </ligand>
</feature>
<keyword evidence="11 14" id="KW-0131">Cell cycle</keyword>
<comment type="function">
    <text evidence="14">Cell wall formation.</text>
</comment>
<comment type="pathway">
    <text evidence="2 14">Cell wall biogenesis; peptidoglycan biosynthesis.</text>
</comment>